<feature type="domain" description="FecR protein" evidence="1">
    <location>
        <begin position="167"/>
        <end position="259"/>
    </location>
</feature>
<accession>A0A3S1AVA7</accession>
<evidence type="ECO:0000313" key="4">
    <source>
        <dbReference type="Proteomes" id="UP000281028"/>
    </source>
</evidence>
<evidence type="ECO:0000313" key="3">
    <source>
        <dbReference type="EMBL" id="NSL86979.1"/>
    </source>
</evidence>
<dbReference type="Gene3D" id="3.55.50.30">
    <property type="match status" value="1"/>
</dbReference>
<protein>
    <submittedName>
        <fullName evidence="3">FecR family protein</fullName>
    </submittedName>
</protein>
<dbReference type="GO" id="GO:0016989">
    <property type="term" value="F:sigma factor antagonist activity"/>
    <property type="evidence" value="ECO:0007669"/>
    <property type="project" value="TreeGrafter"/>
</dbReference>
<organism evidence="3 4">
    <name type="scientific">Chitinophaga solisilvae</name>
    <dbReference type="NCBI Taxonomy" id="1233460"/>
    <lineage>
        <taxon>Bacteria</taxon>
        <taxon>Pseudomonadati</taxon>
        <taxon>Bacteroidota</taxon>
        <taxon>Chitinophagia</taxon>
        <taxon>Chitinophagales</taxon>
        <taxon>Chitinophagaceae</taxon>
        <taxon>Chitinophaga</taxon>
    </lineage>
</organism>
<dbReference type="EMBL" id="RIAR02000001">
    <property type="protein sequence ID" value="NSL86979.1"/>
    <property type="molecule type" value="Genomic_DNA"/>
</dbReference>
<dbReference type="AlphaFoldDB" id="A0A3S1AVA7"/>
<dbReference type="InterPro" id="IPR006860">
    <property type="entry name" value="FecR"/>
</dbReference>
<comment type="caution">
    <text evidence="3">The sequence shown here is derived from an EMBL/GenBank/DDBJ whole genome shotgun (WGS) entry which is preliminary data.</text>
</comment>
<dbReference type="Proteomes" id="UP000281028">
    <property type="component" value="Unassembled WGS sequence"/>
</dbReference>
<reference evidence="3" key="1">
    <citation type="submission" date="2020-05" db="EMBL/GenBank/DDBJ databases">
        <title>Chitinophaga laudate sp. nov., isolated from a tropical peat swamp.</title>
        <authorList>
            <person name="Goh C.B.S."/>
            <person name="Lee M.S."/>
            <person name="Parimannan S."/>
            <person name="Pasbakhsh P."/>
            <person name="Yule C.M."/>
            <person name="Rajandas H."/>
            <person name="Loke S."/>
            <person name="Croft L."/>
            <person name="Tan J.B.L."/>
        </authorList>
    </citation>
    <scope>NUCLEOTIDE SEQUENCE</scope>
    <source>
        <strain evidence="3">Mgbs1</strain>
    </source>
</reference>
<dbReference type="PIRSF" id="PIRSF018266">
    <property type="entry name" value="FecR"/>
    <property type="match status" value="1"/>
</dbReference>
<dbReference type="InterPro" id="IPR012373">
    <property type="entry name" value="Ferrdict_sens_TM"/>
</dbReference>
<sequence>MNTSDKNIDWDKILSVLEEGAEAPLNEEEAAVLRNFAEMKERVQSAGRFPAEDGWQRFTAARDARTPKVRYIKRIAVAAGIAALIAGAGIWFSRQQVHTVTPAASQALAVLPPAAGIQLRLANGSVMALDSTSPVTQNNNGTQVKMNNDGLVYEAGSNTKAVTQPDTLVVPLGNSIRVSLPDGTGMWVNADSRVIFPAAFNGPSREVWVEGEAYLEVAARPQQPFIVHAAGMEVKVLGTAFNINTRHITVQATLSSGKVSAVAGAGNMLLSPGEQAEWNRSTGSLQRRKVEVRRYTAWKDNELYFEEAPLSEILTSLGRSYDYTFTYGDNTLQQLDFTLDMSRPDNLQQVLDQISRTNRELHFKIYGRVIVVSRQPK</sequence>
<dbReference type="Gene3D" id="2.60.120.1440">
    <property type="match status" value="1"/>
</dbReference>
<dbReference type="OrthoDB" id="737880at2"/>
<dbReference type="InterPro" id="IPR032508">
    <property type="entry name" value="FecR_C"/>
</dbReference>
<dbReference type="Pfam" id="PF04773">
    <property type="entry name" value="FecR"/>
    <property type="match status" value="1"/>
</dbReference>
<dbReference type="PANTHER" id="PTHR30273:SF2">
    <property type="entry name" value="PROTEIN FECR"/>
    <property type="match status" value="1"/>
</dbReference>
<evidence type="ECO:0000259" key="1">
    <source>
        <dbReference type="Pfam" id="PF04773"/>
    </source>
</evidence>
<evidence type="ECO:0000259" key="2">
    <source>
        <dbReference type="Pfam" id="PF16344"/>
    </source>
</evidence>
<gene>
    <name evidence="3" type="ORF">ECE50_009070</name>
</gene>
<feature type="domain" description="Protein FecR C-terminal" evidence="2">
    <location>
        <begin position="303"/>
        <end position="372"/>
    </location>
</feature>
<name>A0A3S1AVA7_9BACT</name>
<dbReference type="PANTHER" id="PTHR30273">
    <property type="entry name" value="PERIPLASMIC SIGNAL SENSOR AND SIGMA FACTOR ACTIVATOR FECR-RELATED"/>
    <property type="match status" value="1"/>
</dbReference>
<proteinExistence type="predicted"/>
<dbReference type="Pfam" id="PF16344">
    <property type="entry name" value="FecR_C"/>
    <property type="match status" value="1"/>
</dbReference>
<keyword evidence="4" id="KW-1185">Reference proteome</keyword>